<dbReference type="AlphaFoldDB" id="A0A2K2F1F2"/>
<name>A0A2K2F1F2_9CLOT</name>
<proteinExistence type="predicted"/>
<dbReference type="EMBL" id="NIOJ01000009">
    <property type="protein sequence ID" value="PNU00557.1"/>
    <property type="molecule type" value="Genomic_DNA"/>
</dbReference>
<protein>
    <recommendedName>
        <fullName evidence="3">Methyltransferase type 11 domain-containing protein</fullName>
    </recommendedName>
</protein>
<accession>A0A2K2F1F2</accession>
<dbReference type="CDD" id="cd02440">
    <property type="entry name" value="AdoMet_MTases"/>
    <property type="match status" value="1"/>
</dbReference>
<dbReference type="SUPFAM" id="SSF53335">
    <property type="entry name" value="S-adenosyl-L-methionine-dependent methyltransferases"/>
    <property type="match status" value="1"/>
</dbReference>
<reference evidence="1 2" key="1">
    <citation type="submission" date="2017-06" db="EMBL/GenBank/DDBJ databases">
        <title>Investigating the central metabolism of Clostridium thermosuccinogenes.</title>
        <authorList>
            <person name="Koendjbiharie J.G."/>
            <person name="van Kranenburg R."/>
        </authorList>
    </citation>
    <scope>NUCLEOTIDE SEQUENCE [LARGE SCALE GENOMIC DNA]</scope>
    <source>
        <strain evidence="1 2">DSM 5806</strain>
    </source>
</reference>
<evidence type="ECO:0008006" key="3">
    <source>
        <dbReference type="Google" id="ProtNLM"/>
    </source>
</evidence>
<dbReference type="Proteomes" id="UP000236151">
    <property type="component" value="Unassembled WGS sequence"/>
</dbReference>
<evidence type="ECO:0000313" key="2">
    <source>
        <dbReference type="Proteomes" id="UP000236151"/>
    </source>
</evidence>
<evidence type="ECO:0000313" key="1">
    <source>
        <dbReference type="EMBL" id="PNU00557.1"/>
    </source>
</evidence>
<dbReference type="Gene3D" id="3.40.50.150">
    <property type="entry name" value="Vaccinia Virus protein VP39"/>
    <property type="match status" value="1"/>
</dbReference>
<dbReference type="KEGG" id="cthd:CDO33_09995"/>
<organism evidence="1 2">
    <name type="scientific">Clostridium thermosuccinogenes</name>
    <dbReference type="NCBI Taxonomy" id="84032"/>
    <lineage>
        <taxon>Bacteria</taxon>
        <taxon>Bacillati</taxon>
        <taxon>Bacillota</taxon>
        <taxon>Clostridia</taxon>
        <taxon>Eubacteriales</taxon>
        <taxon>Clostridiaceae</taxon>
        <taxon>Clostridium</taxon>
    </lineage>
</organism>
<dbReference type="RefSeq" id="WP_103080748.1">
    <property type="nucleotide sequence ID" value="NZ_CP021850.1"/>
</dbReference>
<dbReference type="OrthoDB" id="2086922at2"/>
<dbReference type="InterPro" id="IPR029063">
    <property type="entry name" value="SAM-dependent_MTases_sf"/>
</dbReference>
<gene>
    <name evidence="1" type="ORF">CDQ84_05600</name>
</gene>
<keyword evidence="2" id="KW-1185">Reference proteome</keyword>
<sequence length="210" mass="24384">MNSDRNVDSYKRFYTDMNFDRAGLFEALKRTYDCSTVLYPGCSIHITPSFYFPHVIYVDKSAAAEEFFNDARSILEFVNSNKKYKQSAYIQFIHGDYTKPLPVREENYDLLISLYAGEISKSCIKYVKPGGIILTNNHHRDAEDALGDSMAILDAIVYKRGRKYVIDKNASKNHTEIYNKHGKSKRDMKNTSRGMEYVDNQCYFVLRKNK</sequence>
<comment type="caution">
    <text evidence="1">The sequence shown here is derived from an EMBL/GenBank/DDBJ whole genome shotgun (WGS) entry which is preliminary data.</text>
</comment>